<evidence type="ECO:0000313" key="1">
    <source>
        <dbReference type="EMBL" id="QJA62787.1"/>
    </source>
</evidence>
<organism evidence="1">
    <name type="scientific">viral metagenome</name>
    <dbReference type="NCBI Taxonomy" id="1070528"/>
    <lineage>
        <taxon>unclassified sequences</taxon>
        <taxon>metagenomes</taxon>
        <taxon>organismal metagenomes</taxon>
    </lineage>
</organism>
<gene>
    <name evidence="1" type="ORF">MM415B00727_0015</name>
</gene>
<name>A0A6M3J0I5_9ZZZZ</name>
<accession>A0A6M3J0I5</accession>
<protein>
    <submittedName>
        <fullName evidence="1">Putative DNA binding, helix-turn-helix domain containing protein</fullName>
    </submittedName>
</protein>
<reference evidence="1" key="1">
    <citation type="submission" date="2020-03" db="EMBL/GenBank/DDBJ databases">
        <title>The deep terrestrial virosphere.</title>
        <authorList>
            <person name="Holmfeldt K."/>
            <person name="Nilsson E."/>
            <person name="Simone D."/>
            <person name="Lopez-Fernandez M."/>
            <person name="Wu X."/>
            <person name="de Brujin I."/>
            <person name="Lundin D."/>
            <person name="Andersson A."/>
            <person name="Bertilsson S."/>
            <person name="Dopson M."/>
        </authorList>
    </citation>
    <scope>NUCLEOTIDE SEQUENCE</scope>
    <source>
        <strain evidence="1">MM415B00727</strain>
    </source>
</reference>
<dbReference type="EMBL" id="MT141481">
    <property type="protein sequence ID" value="QJA62787.1"/>
    <property type="molecule type" value="Genomic_DNA"/>
</dbReference>
<proteinExistence type="predicted"/>
<sequence>MPNQKNKRGQRRQTEDRNRIARLYKEGRPQAEIADALGLTPQQVRADLVALHRLWLQTGLLDLDEARGKELVRLDRLEVEYWTGWRESQKDDQTVTEADDSQLGVKKTVRTRGQAGNPAFLQGVMECVRERCKILGLYAPERHVVSNKGADVPGNYDPKAELRIRLTQFSERTLEVSAVRQDRPDPDVPEV</sequence>
<dbReference type="AlphaFoldDB" id="A0A6M3J0I5"/>